<organism evidence="1 2">
    <name type="scientific">Araneus ventricosus</name>
    <name type="common">Orbweaver spider</name>
    <name type="synonym">Epeira ventricosa</name>
    <dbReference type="NCBI Taxonomy" id="182803"/>
    <lineage>
        <taxon>Eukaryota</taxon>
        <taxon>Metazoa</taxon>
        <taxon>Ecdysozoa</taxon>
        <taxon>Arthropoda</taxon>
        <taxon>Chelicerata</taxon>
        <taxon>Arachnida</taxon>
        <taxon>Araneae</taxon>
        <taxon>Araneomorphae</taxon>
        <taxon>Entelegynae</taxon>
        <taxon>Araneoidea</taxon>
        <taxon>Araneidae</taxon>
        <taxon>Araneus</taxon>
    </lineage>
</organism>
<keyword evidence="2" id="KW-1185">Reference proteome</keyword>
<comment type="caution">
    <text evidence="1">The sequence shown here is derived from an EMBL/GenBank/DDBJ whole genome shotgun (WGS) entry which is preliminary data.</text>
</comment>
<proteinExistence type="predicted"/>
<dbReference type="Proteomes" id="UP000499080">
    <property type="component" value="Unassembled WGS sequence"/>
</dbReference>
<sequence>MGRSISGCNRILQMNLGMRSLHLSCKYVSNCGLKGKSSKMPYPLHSIKLISKFPTPEEEGSTTSTWMKSRRISKRVLTSHWDIVVVWGCLTSIPLRVVTPPGRARTWLVWAVSTSSSGECSTIDPTRFGRPGEGGILWLSQISTLEGTSNIGKRTFRVSKQAASRWDKPMVRSPPMRGSRMNRSYWGLQCGATVPDYLSRQQGHSPHA</sequence>
<protein>
    <submittedName>
        <fullName evidence="1">Uncharacterized protein</fullName>
    </submittedName>
</protein>
<accession>A0A4Y2UTX2</accession>
<gene>
    <name evidence="1" type="ORF">AVEN_10342_1</name>
</gene>
<evidence type="ECO:0000313" key="1">
    <source>
        <dbReference type="EMBL" id="GBO14897.1"/>
    </source>
</evidence>
<dbReference type="AlphaFoldDB" id="A0A4Y2UTX2"/>
<reference evidence="1 2" key="1">
    <citation type="journal article" date="2019" name="Sci. Rep.">
        <title>Orb-weaving spider Araneus ventricosus genome elucidates the spidroin gene catalogue.</title>
        <authorList>
            <person name="Kono N."/>
            <person name="Nakamura H."/>
            <person name="Ohtoshi R."/>
            <person name="Moran D.A.P."/>
            <person name="Shinohara A."/>
            <person name="Yoshida Y."/>
            <person name="Fujiwara M."/>
            <person name="Mori M."/>
            <person name="Tomita M."/>
            <person name="Arakawa K."/>
        </authorList>
    </citation>
    <scope>NUCLEOTIDE SEQUENCE [LARGE SCALE GENOMIC DNA]</scope>
</reference>
<name>A0A4Y2UTX2_ARAVE</name>
<evidence type="ECO:0000313" key="2">
    <source>
        <dbReference type="Proteomes" id="UP000499080"/>
    </source>
</evidence>
<dbReference type="EMBL" id="BGPR01039000">
    <property type="protein sequence ID" value="GBO14897.1"/>
    <property type="molecule type" value="Genomic_DNA"/>
</dbReference>